<dbReference type="Pfam" id="PF05232">
    <property type="entry name" value="BTP"/>
    <property type="match status" value="2"/>
</dbReference>
<feature type="transmembrane region" description="Helical" evidence="1">
    <location>
        <begin position="111"/>
        <end position="132"/>
    </location>
</feature>
<name>A0A7Y8H0F4_9BURK</name>
<reference evidence="3 4" key="1">
    <citation type="submission" date="2019-09" db="EMBL/GenBank/DDBJ databases">
        <title>Hydrogenophaga aromatica sp. nov., isolated from a para-xylene-degrading enrichment culture.</title>
        <authorList>
            <person name="Tancsics A."/>
            <person name="Banerjee S."/>
        </authorList>
    </citation>
    <scope>NUCLEOTIDE SEQUENCE [LARGE SCALE GENOMIC DNA]</scope>
    <source>
        <strain evidence="3 4">D2P1</strain>
    </source>
</reference>
<evidence type="ECO:0000256" key="1">
    <source>
        <dbReference type="SAM" id="Phobius"/>
    </source>
</evidence>
<dbReference type="NCBIfam" id="NF033664">
    <property type="entry name" value="PACE_transport"/>
    <property type="match status" value="1"/>
</dbReference>
<feature type="transmembrane region" description="Helical" evidence="1">
    <location>
        <begin position="84"/>
        <end position="105"/>
    </location>
</feature>
<keyword evidence="4" id="KW-1185">Reference proteome</keyword>
<feature type="domain" description="Chlorhexidine efflux transporter" evidence="2">
    <location>
        <begin position="75"/>
        <end position="137"/>
    </location>
</feature>
<dbReference type="EMBL" id="VYGV01000026">
    <property type="protein sequence ID" value="NWF48205.1"/>
    <property type="molecule type" value="Genomic_DNA"/>
</dbReference>
<feature type="transmembrane region" description="Helical" evidence="1">
    <location>
        <begin position="40"/>
        <end position="63"/>
    </location>
</feature>
<keyword evidence="1" id="KW-0812">Transmembrane</keyword>
<sequence length="147" mass="16452">MPLHLAPRARRIVQAVLYESFAIAFVAPVLMIVFDQAPLSSLGLTLTMSSIALAWNYGFNALFERWEARQVVKGRSRWRRAAHGIGFEGGLAMILVPVMAAWLGLSWWAALVANLGLLLFFLVYTVVFTWLFDRVFGLPASAQVRLQ</sequence>
<keyword evidence="1" id="KW-1133">Transmembrane helix</keyword>
<gene>
    <name evidence="3" type="ORF">F3K02_23550</name>
</gene>
<evidence type="ECO:0000259" key="2">
    <source>
        <dbReference type="Pfam" id="PF05232"/>
    </source>
</evidence>
<dbReference type="InterPro" id="IPR007896">
    <property type="entry name" value="BTP_bacteria"/>
</dbReference>
<dbReference type="Proteomes" id="UP000545507">
    <property type="component" value="Unassembled WGS sequence"/>
</dbReference>
<protein>
    <submittedName>
        <fullName evidence="3">PACE efflux transporter</fullName>
    </submittedName>
</protein>
<feature type="transmembrane region" description="Helical" evidence="1">
    <location>
        <begin position="12"/>
        <end position="34"/>
    </location>
</feature>
<accession>A0A7Y8H0F4</accession>
<proteinExistence type="predicted"/>
<dbReference type="InterPro" id="IPR058208">
    <property type="entry name" value="PACE"/>
</dbReference>
<evidence type="ECO:0000313" key="3">
    <source>
        <dbReference type="EMBL" id="NWF48205.1"/>
    </source>
</evidence>
<keyword evidence="1" id="KW-0472">Membrane</keyword>
<comment type="caution">
    <text evidence="3">The sequence shown here is derived from an EMBL/GenBank/DDBJ whole genome shotgun (WGS) entry which is preliminary data.</text>
</comment>
<dbReference type="AlphaFoldDB" id="A0A7Y8H0F4"/>
<dbReference type="RefSeq" id="WP_177138670.1">
    <property type="nucleotide sequence ID" value="NZ_VYGV01000026.1"/>
</dbReference>
<evidence type="ECO:0000313" key="4">
    <source>
        <dbReference type="Proteomes" id="UP000545507"/>
    </source>
</evidence>
<organism evidence="3 4">
    <name type="scientific">Hydrogenophaga aromaticivorans</name>
    <dbReference type="NCBI Taxonomy" id="2610898"/>
    <lineage>
        <taxon>Bacteria</taxon>
        <taxon>Pseudomonadati</taxon>
        <taxon>Pseudomonadota</taxon>
        <taxon>Betaproteobacteria</taxon>
        <taxon>Burkholderiales</taxon>
        <taxon>Comamonadaceae</taxon>
        <taxon>Hydrogenophaga</taxon>
    </lineage>
</organism>
<feature type="domain" description="Chlorhexidine efflux transporter" evidence="2">
    <location>
        <begin position="8"/>
        <end position="69"/>
    </location>
</feature>